<dbReference type="EMBL" id="AP023367">
    <property type="protein sequence ID" value="BCJ96346.1"/>
    <property type="molecule type" value="Genomic_DNA"/>
</dbReference>
<protein>
    <submittedName>
        <fullName evidence="1">Uncharacterized protein</fullName>
    </submittedName>
</protein>
<evidence type="ECO:0000313" key="2">
    <source>
        <dbReference type="Proteomes" id="UP000515561"/>
    </source>
</evidence>
<evidence type="ECO:0000313" key="1">
    <source>
        <dbReference type="EMBL" id="BCJ96346.1"/>
    </source>
</evidence>
<sequence length="132" mass="15424">MKEDYAFITEQGESTVHELSTVEALIKYQEQFHTGFPLTDKEAEMILGYMEGHDYVLGEVQGNFYQGDLAEVRERICWEEYSMDDVIDAVCEWNYELVLEAEAQRNNPEDFVDFAKSQSRYERLKAEEATLD</sequence>
<reference evidence="1 2" key="1">
    <citation type="journal article" date="2016" name="Int. J. Syst. Evol. Microbiol.">
        <title>Descriptions of Anaerotaenia torta gen. nov., sp. nov. and Anaerocolumna cellulosilytica gen. nov., sp. nov. isolated from a methanogenic reactor of cattle waste.</title>
        <authorList>
            <person name="Uek A."/>
            <person name="Ohtaki Y."/>
            <person name="Kaku N."/>
            <person name="Ueki K."/>
        </authorList>
    </citation>
    <scope>NUCLEOTIDE SEQUENCE [LARGE SCALE GENOMIC DNA]</scope>
    <source>
        <strain evidence="1 2">SN021</strain>
    </source>
</reference>
<gene>
    <name evidence="1" type="ORF">acsn021_39150</name>
</gene>
<dbReference type="AlphaFoldDB" id="A0A6S6R2I0"/>
<dbReference type="RefSeq" id="WP_184093205.1">
    <property type="nucleotide sequence ID" value="NZ_AP023367.1"/>
</dbReference>
<dbReference type="Proteomes" id="UP000515561">
    <property type="component" value="Chromosome"/>
</dbReference>
<dbReference type="KEGG" id="acel:acsn021_39150"/>
<organism evidence="1 2">
    <name type="scientific">Anaerocolumna cellulosilytica</name>
    <dbReference type="NCBI Taxonomy" id="433286"/>
    <lineage>
        <taxon>Bacteria</taxon>
        <taxon>Bacillati</taxon>
        <taxon>Bacillota</taxon>
        <taxon>Clostridia</taxon>
        <taxon>Lachnospirales</taxon>
        <taxon>Lachnospiraceae</taxon>
        <taxon>Anaerocolumna</taxon>
    </lineage>
</organism>
<accession>A0A6S6R2I0</accession>
<keyword evidence="2" id="KW-1185">Reference proteome</keyword>
<proteinExistence type="predicted"/>
<name>A0A6S6R2I0_9FIRM</name>